<dbReference type="OrthoDB" id="430436at2759"/>
<dbReference type="SUPFAM" id="SSF51735">
    <property type="entry name" value="NAD(P)-binding Rossmann-fold domains"/>
    <property type="match status" value="1"/>
</dbReference>
<reference evidence="4 5" key="1">
    <citation type="journal article" date="2018" name="MBio">
        <title>Comparative Genomics Reveals the Core Gene Toolbox for the Fungus-Insect Symbiosis.</title>
        <authorList>
            <person name="Wang Y."/>
            <person name="Stata M."/>
            <person name="Wang W."/>
            <person name="Stajich J.E."/>
            <person name="White M.M."/>
            <person name="Moncalvo J.M."/>
        </authorList>
    </citation>
    <scope>NUCLEOTIDE SEQUENCE [LARGE SCALE GENOMIC DNA]</scope>
    <source>
        <strain evidence="4 5">SWE-8-4</strain>
    </source>
</reference>
<evidence type="ECO:0000259" key="3">
    <source>
        <dbReference type="Pfam" id="PF13460"/>
    </source>
</evidence>
<protein>
    <recommendedName>
        <fullName evidence="3">NAD(P)-binding domain-containing protein</fullName>
    </recommendedName>
</protein>
<proteinExistence type="inferred from homology"/>
<comment type="subcellular location">
    <subcellularLocation>
        <location evidence="1">Mitochondrion outer membrane</location>
        <topology evidence="1">Peripheral membrane protein</topology>
    </subcellularLocation>
</comment>
<dbReference type="GO" id="GO:0051170">
    <property type="term" value="P:import into nucleus"/>
    <property type="evidence" value="ECO:0007669"/>
    <property type="project" value="TreeGrafter"/>
</dbReference>
<dbReference type="InterPro" id="IPR016040">
    <property type="entry name" value="NAD(P)-bd_dom"/>
</dbReference>
<evidence type="ECO:0000313" key="4">
    <source>
        <dbReference type="EMBL" id="PVU96432.1"/>
    </source>
</evidence>
<dbReference type="Proteomes" id="UP000245383">
    <property type="component" value="Unassembled WGS sequence"/>
</dbReference>
<dbReference type="AlphaFoldDB" id="A0A2T9YVR8"/>
<dbReference type="PANTHER" id="PTHR14097">
    <property type="entry name" value="OXIDOREDUCTASE HTATIP2"/>
    <property type="match status" value="1"/>
</dbReference>
<organism evidence="4 5">
    <name type="scientific">Smittium simulii</name>
    <dbReference type="NCBI Taxonomy" id="133385"/>
    <lineage>
        <taxon>Eukaryota</taxon>
        <taxon>Fungi</taxon>
        <taxon>Fungi incertae sedis</taxon>
        <taxon>Zoopagomycota</taxon>
        <taxon>Kickxellomycotina</taxon>
        <taxon>Harpellomycetes</taxon>
        <taxon>Harpellales</taxon>
        <taxon>Legeriomycetaceae</taxon>
        <taxon>Smittium</taxon>
    </lineage>
</organism>
<dbReference type="EMBL" id="MBFR01000032">
    <property type="protein sequence ID" value="PVU96432.1"/>
    <property type="molecule type" value="Genomic_DNA"/>
</dbReference>
<comment type="similarity">
    <text evidence="2">Belongs to the FMP52 family.</text>
</comment>
<dbReference type="InterPro" id="IPR036291">
    <property type="entry name" value="NAD(P)-bd_dom_sf"/>
</dbReference>
<evidence type="ECO:0000256" key="2">
    <source>
        <dbReference type="ARBA" id="ARBA00006617"/>
    </source>
</evidence>
<keyword evidence="5" id="KW-1185">Reference proteome</keyword>
<dbReference type="Pfam" id="PF13460">
    <property type="entry name" value="NAD_binding_10"/>
    <property type="match status" value="1"/>
</dbReference>
<dbReference type="PANTHER" id="PTHR14097:SF7">
    <property type="entry name" value="OXIDOREDUCTASE HTATIP2"/>
    <property type="match status" value="1"/>
</dbReference>
<dbReference type="STRING" id="133385.A0A2T9YVR8"/>
<dbReference type="Gene3D" id="3.40.50.720">
    <property type="entry name" value="NAD(P)-binding Rossmann-like Domain"/>
    <property type="match status" value="1"/>
</dbReference>
<dbReference type="GO" id="GO:0005741">
    <property type="term" value="C:mitochondrial outer membrane"/>
    <property type="evidence" value="ECO:0007669"/>
    <property type="project" value="UniProtKB-SubCell"/>
</dbReference>
<accession>A0A2T9YVR8</accession>
<feature type="domain" description="NAD(P)-binding" evidence="3">
    <location>
        <begin position="37"/>
        <end position="172"/>
    </location>
</feature>
<name>A0A2T9YVR8_9FUNG</name>
<evidence type="ECO:0000256" key="1">
    <source>
        <dbReference type="ARBA" id="ARBA00004450"/>
    </source>
</evidence>
<sequence>MSSTIKLLTPPALSKASKELADRYRAAKPNASALVLGPTGEVGREVVRTLLASGAYSKVVVATRKEIEYTGPNSSSLEQIKVDYENLDEHKTLFEGHDSCFCCLGTTRGKAGKEFFYKVDHDYVMNSAKLLERAGTKNFLLCSAANSNSKSIFYYSKVKGQVENELKDLKFNSLSIFQPAFLECDREELRLGEKFMSYLIPALKVLMPKTIAVSTSTVAKAMVHASLLPEADKPATAVYSNSEIIDFGAKM</sequence>
<evidence type="ECO:0000313" key="5">
    <source>
        <dbReference type="Proteomes" id="UP000245383"/>
    </source>
</evidence>
<gene>
    <name evidence="4" type="ORF">BB561_001162</name>
</gene>
<comment type="caution">
    <text evidence="4">The sequence shown here is derived from an EMBL/GenBank/DDBJ whole genome shotgun (WGS) entry which is preliminary data.</text>
</comment>